<dbReference type="PROSITE" id="PS00018">
    <property type="entry name" value="EF_HAND_1"/>
    <property type="match status" value="1"/>
</dbReference>
<dbReference type="AlphaFoldDB" id="A0A7C2P236"/>
<evidence type="ECO:0000313" key="3">
    <source>
        <dbReference type="EMBL" id="HEN16894.1"/>
    </source>
</evidence>
<proteinExistence type="predicted"/>
<protein>
    <submittedName>
        <fullName evidence="3">TIGR03067 domain-containing protein</fullName>
    </submittedName>
</protein>
<comment type="caution">
    <text evidence="3">The sequence shown here is derived from an EMBL/GenBank/DDBJ whole genome shotgun (WGS) entry which is preliminary data.</text>
</comment>
<dbReference type="Gene3D" id="1.10.238.10">
    <property type="entry name" value="EF-hand"/>
    <property type="match status" value="1"/>
</dbReference>
<dbReference type="NCBIfam" id="TIGR03067">
    <property type="entry name" value="Planc_TIGR03067"/>
    <property type="match status" value="1"/>
</dbReference>
<sequence length="297" mass="32335">MFANLCRSTLGLWFLAGMVFVLREASAQSLQASDDQMFRQLDRNGDGKITLEEAGPGARQLVQQLLQMAGKETSGSINREEFGRLAEQHRRGGGQTPPRAETPARSEAPASSNLRVSRADLRRMLDQFSQLDRDKDGFLDAEELQSASRTRSEDGNVRTEPANPPRSNTPTPARGGQDRLSGTWRGWVVDGRGETPNSGAMQMELRIDGNRMTARELGTNRAGGALGGGTFVVNSATGNLDATGTDGPQQNKSFLGIFQVDGDTLRWCVGNQGRPRPTEFATRGGNYLMVLHREAAR</sequence>
<feature type="domain" description="EF-hand" evidence="2">
    <location>
        <begin position="119"/>
        <end position="154"/>
    </location>
</feature>
<evidence type="ECO:0000259" key="2">
    <source>
        <dbReference type="PROSITE" id="PS50222"/>
    </source>
</evidence>
<gene>
    <name evidence="3" type="ORF">ENQ76_15645</name>
</gene>
<dbReference type="Pfam" id="PF13202">
    <property type="entry name" value="EF-hand_5"/>
    <property type="match status" value="2"/>
</dbReference>
<dbReference type="PROSITE" id="PS50222">
    <property type="entry name" value="EF_HAND_2"/>
    <property type="match status" value="2"/>
</dbReference>
<feature type="domain" description="EF-hand" evidence="2">
    <location>
        <begin position="35"/>
        <end position="64"/>
    </location>
</feature>
<dbReference type="GO" id="GO:0005509">
    <property type="term" value="F:calcium ion binding"/>
    <property type="evidence" value="ECO:0007669"/>
    <property type="project" value="InterPro"/>
</dbReference>
<feature type="region of interest" description="Disordered" evidence="1">
    <location>
        <begin position="87"/>
        <end position="118"/>
    </location>
</feature>
<dbReference type="CDD" id="cd00051">
    <property type="entry name" value="EFh"/>
    <property type="match status" value="1"/>
</dbReference>
<accession>A0A7C2P236</accession>
<name>A0A7C2P236_9PLAN</name>
<evidence type="ECO:0000256" key="1">
    <source>
        <dbReference type="SAM" id="MobiDB-lite"/>
    </source>
</evidence>
<dbReference type="SMART" id="SM00054">
    <property type="entry name" value="EFh"/>
    <property type="match status" value="3"/>
</dbReference>
<dbReference type="SUPFAM" id="SSF47473">
    <property type="entry name" value="EF-hand"/>
    <property type="match status" value="1"/>
</dbReference>
<organism evidence="3">
    <name type="scientific">Schlesneria paludicola</name>
    <dbReference type="NCBI Taxonomy" id="360056"/>
    <lineage>
        <taxon>Bacteria</taxon>
        <taxon>Pseudomonadati</taxon>
        <taxon>Planctomycetota</taxon>
        <taxon>Planctomycetia</taxon>
        <taxon>Planctomycetales</taxon>
        <taxon>Planctomycetaceae</taxon>
        <taxon>Schlesneria</taxon>
    </lineage>
</organism>
<dbReference type="InterPro" id="IPR017504">
    <property type="entry name" value="CHP03067_Planctomycetes"/>
</dbReference>
<dbReference type="InterPro" id="IPR002048">
    <property type="entry name" value="EF_hand_dom"/>
</dbReference>
<feature type="region of interest" description="Disordered" evidence="1">
    <location>
        <begin position="145"/>
        <end position="199"/>
    </location>
</feature>
<dbReference type="EMBL" id="DSOK01000428">
    <property type="protein sequence ID" value="HEN16894.1"/>
    <property type="molecule type" value="Genomic_DNA"/>
</dbReference>
<dbReference type="InterPro" id="IPR011992">
    <property type="entry name" value="EF-hand-dom_pair"/>
</dbReference>
<dbReference type="InterPro" id="IPR018247">
    <property type="entry name" value="EF_Hand_1_Ca_BS"/>
</dbReference>
<reference evidence="3" key="1">
    <citation type="journal article" date="2020" name="mSystems">
        <title>Genome- and Community-Level Interaction Insights into Carbon Utilization and Element Cycling Functions of Hydrothermarchaeota in Hydrothermal Sediment.</title>
        <authorList>
            <person name="Zhou Z."/>
            <person name="Liu Y."/>
            <person name="Xu W."/>
            <person name="Pan J."/>
            <person name="Luo Z.H."/>
            <person name="Li M."/>
        </authorList>
    </citation>
    <scope>NUCLEOTIDE SEQUENCE [LARGE SCALE GENOMIC DNA]</scope>
    <source>
        <strain evidence="3">SpSt-339</strain>
    </source>
</reference>